<evidence type="ECO:0008006" key="6">
    <source>
        <dbReference type="Google" id="ProtNLM"/>
    </source>
</evidence>
<dbReference type="Gene3D" id="3.30.2010.10">
    <property type="entry name" value="Metalloproteases ('zincins'), catalytic domain"/>
    <property type="match status" value="1"/>
</dbReference>
<feature type="domain" description="SprT-like" evidence="1">
    <location>
        <begin position="41"/>
        <end position="110"/>
    </location>
</feature>
<evidence type="ECO:0000259" key="1">
    <source>
        <dbReference type="Pfam" id="PF10263"/>
    </source>
</evidence>
<dbReference type="Pfam" id="PF10979">
    <property type="entry name" value="DUF2786"/>
    <property type="match status" value="1"/>
</dbReference>
<feature type="domain" description="DUF7168" evidence="3">
    <location>
        <begin position="192"/>
        <end position="297"/>
    </location>
</feature>
<dbReference type="RefSeq" id="WP_092219939.1">
    <property type="nucleotide sequence ID" value="NZ_FNJI01000004.1"/>
</dbReference>
<dbReference type="InterPro" id="IPR006640">
    <property type="entry name" value="SprT-like_domain"/>
</dbReference>
<feature type="domain" description="DUF2786" evidence="2">
    <location>
        <begin position="139"/>
        <end position="175"/>
    </location>
</feature>
<dbReference type="GO" id="GO:0006950">
    <property type="term" value="P:response to stress"/>
    <property type="evidence" value="ECO:0007669"/>
    <property type="project" value="UniProtKB-ARBA"/>
</dbReference>
<dbReference type="InterPro" id="IPR055592">
    <property type="entry name" value="DUF7168"/>
</dbReference>
<keyword evidence="5" id="KW-1185">Reference proteome</keyword>
<dbReference type="AlphaFoldDB" id="A0A1H0LD24"/>
<name>A0A1H0LD24_9BACT</name>
<dbReference type="Pfam" id="PF23771">
    <property type="entry name" value="DUF7168"/>
    <property type="match status" value="1"/>
</dbReference>
<sequence length="382" mass="42772">MTGKDNADSRLEARWVVQLMVEFHTICHDFRIDLKAPVFEITATTTRLGSWSPATRTIGISRELISNYPWNFTVQVLRHEMAHQLVTERWGGGKSHGENFGRACELIGVAPEFRGCTVVTGACLDNLATGSSPPPQGQRLVAKVEKLLALGSSSNLHEAQQALKKAGELIEKHQLGALLAANRQPYCSRIIALRSKRIATYRRHLGALLQEFFSVQVVFSWLYDPRDDQSYRTLELFGSPDNVEVGEYCFHFLENHLLLLWRQQNKMMGNGGRTLKNSFYLGVVRGFYQKLEQQKKSGLGQTHLPGDDRSQLVLAEEKRLAAFVAGRYPRLKKTAGRKTIVAASVYSTGIRRGHGLDFAAGIAGERTVQQLNWNRGGHDGKR</sequence>
<evidence type="ECO:0000259" key="2">
    <source>
        <dbReference type="Pfam" id="PF10979"/>
    </source>
</evidence>
<dbReference type="STRING" id="91360.SAMN05660330_00760"/>
<evidence type="ECO:0000259" key="3">
    <source>
        <dbReference type="Pfam" id="PF23771"/>
    </source>
</evidence>
<dbReference type="Proteomes" id="UP000199073">
    <property type="component" value="Unassembled WGS sequence"/>
</dbReference>
<dbReference type="Pfam" id="PF10263">
    <property type="entry name" value="SprT-like"/>
    <property type="match status" value="1"/>
</dbReference>
<reference evidence="4 5" key="1">
    <citation type="submission" date="2016-10" db="EMBL/GenBank/DDBJ databases">
        <authorList>
            <person name="de Groot N.N."/>
        </authorList>
    </citation>
    <scope>NUCLEOTIDE SEQUENCE [LARGE SCALE GENOMIC DNA]</scope>
    <source>
        <strain evidence="4 5">DSM 12130</strain>
    </source>
</reference>
<evidence type="ECO:0000313" key="5">
    <source>
        <dbReference type="Proteomes" id="UP000199073"/>
    </source>
</evidence>
<dbReference type="OrthoDB" id="249404at2"/>
<gene>
    <name evidence="4" type="ORF">SAMN05660330_00760</name>
</gene>
<dbReference type="InterPro" id="IPR024498">
    <property type="entry name" value="DUF2786"/>
</dbReference>
<dbReference type="EMBL" id="FNJI01000004">
    <property type="protein sequence ID" value="SDO66149.1"/>
    <property type="molecule type" value="Genomic_DNA"/>
</dbReference>
<protein>
    <recommendedName>
        <fullName evidence="6">SprT-like family protein</fullName>
    </recommendedName>
</protein>
<proteinExistence type="predicted"/>
<organism evidence="4 5">
    <name type="scientific">Desulforhopalus singaporensis</name>
    <dbReference type="NCBI Taxonomy" id="91360"/>
    <lineage>
        <taxon>Bacteria</taxon>
        <taxon>Pseudomonadati</taxon>
        <taxon>Thermodesulfobacteriota</taxon>
        <taxon>Desulfobulbia</taxon>
        <taxon>Desulfobulbales</taxon>
        <taxon>Desulfocapsaceae</taxon>
        <taxon>Desulforhopalus</taxon>
    </lineage>
</organism>
<evidence type="ECO:0000313" key="4">
    <source>
        <dbReference type="EMBL" id="SDO66149.1"/>
    </source>
</evidence>
<accession>A0A1H0LD24</accession>